<dbReference type="OrthoDB" id="6039950at2759"/>
<dbReference type="Pfam" id="PF16757">
    <property type="entry name" value="Fucosidase_C"/>
    <property type="match status" value="1"/>
</dbReference>
<comment type="caution">
    <text evidence="13">The sequence shown here is derived from an EMBL/GenBank/DDBJ whole genome shotgun (WGS) entry which is preliminary data.</text>
</comment>
<evidence type="ECO:0000313" key="14">
    <source>
        <dbReference type="Proteomes" id="UP000695562"/>
    </source>
</evidence>
<evidence type="ECO:0000256" key="8">
    <source>
        <dbReference type="ARBA" id="ARBA00023295"/>
    </source>
</evidence>
<dbReference type="InterPro" id="IPR017853">
    <property type="entry name" value="GH"/>
</dbReference>
<dbReference type="PANTHER" id="PTHR10030:SF37">
    <property type="entry name" value="ALPHA-L-FUCOSIDASE-RELATED"/>
    <property type="match status" value="1"/>
</dbReference>
<evidence type="ECO:0000256" key="7">
    <source>
        <dbReference type="ARBA" id="ARBA00022801"/>
    </source>
</evidence>
<sequence length="484" mass="55424">MKLKNTTLIFIIFSFIGLSFQNKQQIYTPTWDSLNARPLPAWYDQVKFGIFIHWGVYSVPAYAKDGYYAEWYWNYLENPSSDGGAVKDYHTTNFGANFSYHEFAPMFNARLFNPDHWASMIEKSGAKYVVLTSKHHEGFTLWDSPQSWGWNSVDVGPQLDLVGALTKSIKSIPGMHMGLYHSLYEWFNPLYLIDKASGSPPTSNQYIQDILMPQLKDIVNKYEPDVVWSDGDWEQSSDYWGSKEFLAWLYTNSTVKDSVVVNDRWGSECRNIDGGYWTGSDQWNPETLIPHKWENCYTMGFSYGYDENEDISYYQNTTYILQQLVSTVSCGGNMLLDIAPNAEGVIPINMQERLEEIGNWLNINGESIYSTVPWRVQNDSTSKNIWYTTNTSDPTSAKAVYAISLEWPESNYLDLNSPIPTAQTSIQLLGYPKRSNSPSHYLDFSTKHKGNNAPIPGLTIHLPLLGPQDYPPYDIYVFKLLNVE</sequence>
<dbReference type="EC" id="3.2.1.51" evidence="5"/>
<feature type="domain" description="Glycoside hydrolase family 29 N-terminal" evidence="11">
    <location>
        <begin position="21"/>
        <end position="366"/>
    </location>
</feature>
<feature type="site" description="May be important for catalysis" evidence="10">
    <location>
        <position position="296"/>
    </location>
</feature>
<dbReference type="Pfam" id="PF01120">
    <property type="entry name" value="Alpha_L_fucos"/>
    <property type="match status" value="1"/>
</dbReference>
<evidence type="ECO:0000256" key="6">
    <source>
        <dbReference type="ARBA" id="ARBA00022729"/>
    </source>
</evidence>
<evidence type="ECO:0000256" key="4">
    <source>
        <dbReference type="ARBA" id="ARBA00007951"/>
    </source>
</evidence>
<evidence type="ECO:0000256" key="5">
    <source>
        <dbReference type="ARBA" id="ARBA00012662"/>
    </source>
</evidence>
<evidence type="ECO:0000256" key="1">
    <source>
        <dbReference type="ARBA" id="ARBA00000321"/>
    </source>
</evidence>
<dbReference type="InterPro" id="IPR018526">
    <property type="entry name" value="Glyco_hydro_29_CS"/>
</dbReference>
<dbReference type="EMBL" id="AJWJ01000286">
    <property type="protein sequence ID" value="KAF2072369.1"/>
    <property type="molecule type" value="Genomic_DNA"/>
</dbReference>
<feature type="chain" id="PRO_5035350955" description="alpha-L-fucosidase" evidence="9">
    <location>
        <begin position="22"/>
        <end position="484"/>
    </location>
</feature>
<dbReference type="GO" id="GO:0004560">
    <property type="term" value="F:alpha-L-fucosidase activity"/>
    <property type="evidence" value="ECO:0007669"/>
    <property type="project" value="UniProtKB-EC"/>
</dbReference>
<dbReference type="Gene3D" id="2.60.40.1180">
    <property type="entry name" value="Golgi alpha-mannosidase II"/>
    <property type="match status" value="1"/>
</dbReference>
<dbReference type="Gene3D" id="3.20.20.80">
    <property type="entry name" value="Glycosidases"/>
    <property type="match status" value="1"/>
</dbReference>
<dbReference type="GO" id="GO:0006004">
    <property type="term" value="P:fucose metabolic process"/>
    <property type="evidence" value="ECO:0007669"/>
    <property type="project" value="InterPro"/>
</dbReference>
<dbReference type="SUPFAM" id="SSF51445">
    <property type="entry name" value="(Trans)glycosidases"/>
    <property type="match status" value="1"/>
</dbReference>
<dbReference type="InterPro" id="IPR031919">
    <property type="entry name" value="Fucosidase_C"/>
</dbReference>
<evidence type="ECO:0000256" key="3">
    <source>
        <dbReference type="ARBA" id="ARBA00004071"/>
    </source>
</evidence>
<feature type="signal peptide" evidence="9">
    <location>
        <begin position="1"/>
        <end position="21"/>
    </location>
</feature>
<comment type="catalytic activity">
    <reaction evidence="2">
        <text>a neolactoside IV(2)-alpha-Fuc-nLc4Cer(d18:0) + H2O = a neolactoside nLc4Cer(d18:0) + L-fucose</text>
        <dbReference type="Rhea" id="RHEA:49308"/>
        <dbReference type="ChEBI" id="CHEBI:2181"/>
        <dbReference type="ChEBI" id="CHEBI:15377"/>
        <dbReference type="ChEBI" id="CHEBI:91119"/>
        <dbReference type="ChEBI" id="CHEBI:91121"/>
    </reaction>
    <physiologicalReaction direction="left-to-right" evidence="2">
        <dbReference type="Rhea" id="RHEA:49309"/>
    </physiologicalReaction>
</comment>
<evidence type="ECO:0000259" key="12">
    <source>
        <dbReference type="Pfam" id="PF16757"/>
    </source>
</evidence>
<keyword evidence="6 9" id="KW-0732">Signal</keyword>
<evidence type="ECO:0000256" key="10">
    <source>
        <dbReference type="PIRSR" id="PIRSR001092-1"/>
    </source>
</evidence>
<dbReference type="InterPro" id="IPR057739">
    <property type="entry name" value="Glyco_hydro_29_N"/>
</dbReference>
<evidence type="ECO:0000259" key="11">
    <source>
        <dbReference type="Pfam" id="PF01120"/>
    </source>
</evidence>
<dbReference type="InterPro" id="IPR016286">
    <property type="entry name" value="FUC_metazoa-typ"/>
</dbReference>
<dbReference type="SMART" id="SM00812">
    <property type="entry name" value="Alpha_L_fucos"/>
    <property type="match status" value="1"/>
</dbReference>
<evidence type="ECO:0000256" key="2">
    <source>
        <dbReference type="ARBA" id="ARBA00000419"/>
    </source>
</evidence>
<comment type="catalytic activity">
    <reaction evidence="1">
        <text>a neolactoside IV(2)-alpha-Fuc-nLc4Cer(d18:1(4E)) + H2O = a neolactoside nLc4Cer(d18:1(4E)) + L-fucose</text>
        <dbReference type="Rhea" id="RHEA:48224"/>
        <dbReference type="ChEBI" id="CHEBI:2181"/>
        <dbReference type="ChEBI" id="CHEBI:15377"/>
        <dbReference type="ChEBI" id="CHEBI:17006"/>
        <dbReference type="ChEBI" id="CHEBI:28691"/>
    </reaction>
    <physiologicalReaction direction="left-to-right" evidence="1">
        <dbReference type="Rhea" id="RHEA:48225"/>
    </physiologicalReaction>
</comment>
<proteinExistence type="inferred from homology"/>
<dbReference type="InterPro" id="IPR013780">
    <property type="entry name" value="Glyco_hydro_b"/>
</dbReference>
<organism evidence="13 14">
    <name type="scientific">Polysphondylium violaceum</name>
    <dbReference type="NCBI Taxonomy" id="133409"/>
    <lineage>
        <taxon>Eukaryota</taxon>
        <taxon>Amoebozoa</taxon>
        <taxon>Evosea</taxon>
        <taxon>Eumycetozoa</taxon>
        <taxon>Dictyostelia</taxon>
        <taxon>Dictyosteliales</taxon>
        <taxon>Dictyosteliaceae</taxon>
        <taxon>Polysphondylium</taxon>
    </lineage>
</organism>
<dbReference type="InterPro" id="IPR000933">
    <property type="entry name" value="Glyco_hydro_29"/>
</dbReference>
<keyword evidence="14" id="KW-1185">Reference proteome</keyword>
<dbReference type="FunFam" id="3.20.20.80:FF:000201">
    <property type="entry name" value="Alpha-L-fucosidase"/>
    <property type="match status" value="1"/>
</dbReference>
<dbReference type="AlphaFoldDB" id="A0A8J4PSD4"/>
<name>A0A8J4PSD4_9MYCE</name>
<comment type="function">
    <text evidence="3">Alpha-L-fucosidase is responsible for hydrolyzing the alpha-1,6-linked fucose joined to the reducing-end N-acetylglucosamine of the carbohydrate moieties of glycoproteins.</text>
</comment>
<keyword evidence="7 9" id="KW-0378">Hydrolase</keyword>
<dbReference type="GO" id="GO:0005764">
    <property type="term" value="C:lysosome"/>
    <property type="evidence" value="ECO:0007669"/>
    <property type="project" value="TreeGrafter"/>
</dbReference>
<dbReference type="PIRSF" id="PIRSF001092">
    <property type="entry name" value="Alpha-L-fucosidase"/>
    <property type="match status" value="1"/>
</dbReference>
<feature type="domain" description="Alpha-L-fucosidase C-terminal" evidence="12">
    <location>
        <begin position="377"/>
        <end position="479"/>
    </location>
</feature>
<dbReference type="PRINTS" id="PR00741">
    <property type="entry name" value="GLHYDRLASE29"/>
</dbReference>
<dbReference type="GO" id="GO:0016139">
    <property type="term" value="P:glycoside catabolic process"/>
    <property type="evidence" value="ECO:0007669"/>
    <property type="project" value="TreeGrafter"/>
</dbReference>
<keyword evidence="8 9" id="KW-0326">Glycosidase</keyword>
<comment type="similarity">
    <text evidence="4 9">Belongs to the glycosyl hydrolase 29 family.</text>
</comment>
<dbReference type="Proteomes" id="UP000695562">
    <property type="component" value="Unassembled WGS sequence"/>
</dbReference>
<dbReference type="PANTHER" id="PTHR10030">
    <property type="entry name" value="ALPHA-L-FUCOSIDASE"/>
    <property type="match status" value="1"/>
</dbReference>
<gene>
    <name evidence="13" type="ORF">CYY_006315</name>
</gene>
<dbReference type="PROSITE" id="PS00385">
    <property type="entry name" value="ALPHA_L_FUCOSIDASE"/>
    <property type="match status" value="1"/>
</dbReference>
<accession>A0A8J4PSD4</accession>
<evidence type="ECO:0000256" key="9">
    <source>
        <dbReference type="PIRNR" id="PIRNR001092"/>
    </source>
</evidence>
<reference evidence="13" key="1">
    <citation type="submission" date="2020-01" db="EMBL/GenBank/DDBJ databases">
        <title>Development of genomics and gene disruption for Polysphondylium violaceum indicates a role for the polyketide synthase stlB in stalk morphogenesis.</title>
        <authorList>
            <person name="Narita B."/>
            <person name="Kawabe Y."/>
            <person name="Kin K."/>
            <person name="Saito T."/>
            <person name="Gibbs R."/>
            <person name="Kuspa A."/>
            <person name="Muzny D."/>
            <person name="Queller D."/>
            <person name="Richards S."/>
            <person name="Strassman J."/>
            <person name="Sucgang R."/>
            <person name="Worley K."/>
            <person name="Schaap P."/>
        </authorList>
    </citation>
    <scope>NUCLEOTIDE SEQUENCE</scope>
    <source>
        <strain evidence="13">QSvi11</strain>
    </source>
</reference>
<protein>
    <recommendedName>
        <fullName evidence="5">alpha-L-fucosidase</fullName>
        <ecNumber evidence="5">3.2.1.51</ecNumber>
    </recommendedName>
</protein>
<evidence type="ECO:0000313" key="13">
    <source>
        <dbReference type="EMBL" id="KAF2072369.1"/>
    </source>
</evidence>